<protein>
    <submittedName>
        <fullName evidence="1">Uncharacterized protein</fullName>
    </submittedName>
</protein>
<reference evidence="1 2" key="1">
    <citation type="journal article" date="2018" name="Front. Plant Sci.">
        <title>Red Clover (Trifolium pratense) and Zigzag Clover (T. medium) - A Picture of Genomic Similarities and Differences.</title>
        <authorList>
            <person name="Dluhosova J."/>
            <person name="Istvanek J."/>
            <person name="Nedelnik J."/>
            <person name="Repkova J."/>
        </authorList>
    </citation>
    <scope>NUCLEOTIDE SEQUENCE [LARGE SCALE GENOMIC DNA]</scope>
    <source>
        <strain evidence="2">cv. 10/8</strain>
        <tissue evidence="1">Leaf</tissue>
    </source>
</reference>
<dbReference type="EMBL" id="LXQA010085653">
    <property type="protein sequence ID" value="MCI12808.1"/>
    <property type="molecule type" value="Genomic_DNA"/>
</dbReference>
<sequence length="65" mass="7282">RTTFNAREQLMDAPWEAHYGAFQRAQAAADDIGNASTSFSMEDLGFQADDRFLHNFMNSNNPADP</sequence>
<keyword evidence="2" id="KW-1185">Reference proteome</keyword>
<accession>A0A392PL55</accession>
<comment type="caution">
    <text evidence="1">The sequence shown here is derived from an EMBL/GenBank/DDBJ whole genome shotgun (WGS) entry which is preliminary data.</text>
</comment>
<evidence type="ECO:0000313" key="2">
    <source>
        <dbReference type="Proteomes" id="UP000265520"/>
    </source>
</evidence>
<dbReference type="Proteomes" id="UP000265520">
    <property type="component" value="Unassembled WGS sequence"/>
</dbReference>
<feature type="non-terminal residue" evidence="1">
    <location>
        <position position="1"/>
    </location>
</feature>
<dbReference type="AlphaFoldDB" id="A0A392PL55"/>
<name>A0A392PL55_9FABA</name>
<evidence type="ECO:0000313" key="1">
    <source>
        <dbReference type="EMBL" id="MCI12808.1"/>
    </source>
</evidence>
<organism evidence="1 2">
    <name type="scientific">Trifolium medium</name>
    <dbReference type="NCBI Taxonomy" id="97028"/>
    <lineage>
        <taxon>Eukaryota</taxon>
        <taxon>Viridiplantae</taxon>
        <taxon>Streptophyta</taxon>
        <taxon>Embryophyta</taxon>
        <taxon>Tracheophyta</taxon>
        <taxon>Spermatophyta</taxon>
        <taxon>Magnoliopsida</taxon>
        <taxon>eudicotyledons</taxon>
        <taxon>Gunneridae</taxon>
        <taxon>Pentapetalae</taxon>
        <taxon>rosids</taxon>
        <taxon>fabids</taxon>
        <taxon>Fabales</taxon>
        <taxon>Fabaceae</taxon>
        <taxon>Papilionoideae</taxon>
        <taxon>50 kb inversion clade</taxon>
        <taxon>NPAAA clade</taxon>
        <taxon>Hologalegina</taxon>
        <taxon>IRL clade</taxon>
        <taxon>Trifolieae</taxon>
        <taxon>Trifolium</taxon>
    </lineage>
</organism>
<proteinExistence type="predicted"/>